<name>A0A7K1UFN2_9MICC</name>
<organism evidence="2 3">
    <name type="scientific">Nesterenkonia alkaliphila</name>
    <dbReference type="NCBI Taxonomy" id="1463631"/>
    <lineage>
        <taxon>Bacteria</taxon>
        <taxon>Bacillati</taxon>
        <taxon>Actinomycetota</taxon>
        <taxon>Actinomycetes</taxon>
        <taxon>Micrococcales</taxon>
        <taxon>Micrococcaceae</taxon>
        <taxon>Nesterenkonia</taxon>
    </lineage>
</organism>
<keyword evidence="2" id="KW-0695">RNA-directed DNA polymerase</keyword>
<dbReference type="PROSITE" id="PS50878">
    <property type="entry name" value="RT_POL"/>
    <property type="match status" value="1"/>
</dbReference>
<dbReference type="RefSeq" id="WP_188503832.1">
    <property type="nucleotide sequence ID" value="NZ_BMFX01000037.1"/>
</dbReference>
<evidence type="ECO:0000259" key="1">
    <source>
        <dbReference type="PROSITE" id="PS50878"/>
    </source>
</evidence>
<dbReference type="PANTHER" id="PTHR34047">
    <property type="entry name" value="NUCLEAR INTRON MATURASE 1, MITOCHONDRIAL-RELATED"/>
    <property type="match status" value="1"/>
</dbReference>
<dbReference type="NCBIfam" id="TIGR04416">
    <property type="entry name" value="group_II_RT_mat"/>
    <property type="match status" value="1"/>
</dbReference>
<dbReference type="Proteomes" id="UP000460157">
    <property type="component" value="Unassembled WGS sequence"/>
</dbReference>
<dbReference type="CDD" id="cd01651">
    <property type="entry name" value="RT_G2_intron"/>
    <property type="match status" value="1"/>
</dbReference>
<dbReference type="EMBL" id="WRPM01000019">
    <property type="protein sequence ID" value="MVT25280.1"/>
    <property type="molecule type" value="Genomic_DNA"/>
</dbReference>
<dbReference type="InterPro" id="IPR013597">
    <property type="entry name" value="Mat_intron_G2"/>
</dbReference>
<evidence type="ECO:0000313" key="2">
    <source>
        <dbReference type="EMBL" id="MVT25280.1"/>
    </source>
</evidence>
<accession>A0A7K1UFN2</accession>
<evidence type="ECO:0000313" key="3">
    <source>
        <dbReference type="Proteomes" id="UP000460157"/>
    </source>
</evidence>
<gene>
    <name evidence="2" type="primary">ltrA</name>
    <name evidence="2" type="ORF">GNZ21_02690</name>
</gene>
<proteinExistence type="predicted"/>
<sequence length="476" mass="54182">MNIDAPFPGLVEARERVLGIQLKLHQWSKQDATACFSDLFNLVADPAFLRVAWERVAGNTGARSAGVDGLTARRLVAEGTWLQFLTDLRHRVKARQFQPSPVKQRLIPKPGGKFRPLGIPTVADRVVQAALVLVLEPIFEADFHASSYGFRPGRRAMDAVAEIRMFASNSYEWVFEGDIKACFDEIDHTALLGRVRGRIGDKRVIALIKAFLKAGVLSEDQTLRRTDTGTPQGGILSPLLANIALEVLDEHFARVWAENSSSRVDRARRRRHGLPTYRLVRYADDFVVLISGEREHAEALYDQIADVLAPMGLRLSEEKTFVVGIDEGFDFLGFRIQRHYKPGTSKQFVYTFPSRKSVAAIKQKVKTITTQGTHKPLVEILRQLNLILPGWTRYFQYGVSAHTFAYLRHYTWRRVVIWLRNKHRKTNWRALRDRYGPMGWWPVDEGVELFNPAAIPVSRYRYRGDIPTPWTQPAPA</sequence>
<protein>
    <submittedName>
        <fullName evidence="2">Group II intron reverse transcriptase/maturase</fullName>
        <ecNumber evidence="2">2.7.7.49</ecNumber>
    </submittedName>
</protein>
<dbReference type="EC" id="2.7.7.49" evidence="2"/>
<dbReference type="InterPro" id="IPR030931">
    <property type="entry name" value="Group_II_RT_mat"/>
</dbReference>
<feature type="domain" description="Reverse transcriptase" evidence="1">
    <location>
        <begin position="88"/>
        <end position="336"/>
    </location>
</feature>
<comment type="caution">
    <text evidence="2">The sequence shown here is derived from an EMBL/GenBank/DDBJ whole genome shotgun (WGS) entry which is preliminary data.</text>
</comment>
<dbReference type="InterPro" id="IPR000477">
    <property type="entry name" value="RT_dom"/>
</dbReference>
<dbReference type="GO" id="GO:0003964">
    <property type="term" value="F:RNA-directed DNA polymerase activity"/>
    <property type="evidence" value="ECO:0007669"/>
    <property type="project" value="UniProtKB-KW"/>
</dbReference>
<dbReference type="InterPro" id="IPR043502">
    <property type="entry name" value="DNA/RNA_pol_sf"/>
</dbReference>
<reference evidence="2 3" key="1">
    <citation type="submission" date="2019-12" db="EMBL/GenBank/DDBJ databases">
        <title>Nesterenkonia muleiensis sp. nov., a novel actinobacterium isolated from sap of Populus euphratica.</title>
        <authorList>
            <person name="Wang R."/>
        </authorList>
    </citation>
    <scope>NUCLEOTIDE SEQUENCE [LARGE SCALE GENOMIC DNA]</scope>
    <source>
        <strain evidence="2 3">F10</strain>
    </source>
</reference>
<keyword evidence="2" id="KW-0808">Transferase</keyword>
<dbReference type="Pfam" id="PF08388">
    <property type="entry name" value="GIIM"/>
    <property type="match status" value="1"/>
</dbReference>
<dbReference type="PANTHER" id="PTHR34047:SF8">
    <property type="entry name" value="PROTEIN YKFC"/>
    <property type="match status" value="1"/>
</dbReference>
<dbReference type="SUPFAM" id="SSF56672">
    <property type="entry name" value="DNA/RNA polymerases"/>
    <property type="match status" value="1"/>
</dbReference>
<dbReference type="AlphaFoldDB" id="A0A7K1UFN2"/>
<keyword evidence="2" id="KW-0548">Nucleotidyltransferase</keyword>
<keyword evidence="3" id="KW-1185">Reference proteome</keyword>
<dbReference type="Pfam" id="PF00078">
    <property type="entry name" value="RVT_1"/>
    <property type="match status" value="1"/>
</dbReference>
<dbReference type="InterPro" id="IPR051083">
    <property type="entry name" value="GrpII_Intron_Splice-Mob/Def"/>
</dbReference>